<accession>A0A6A0HCN7</accession>
<reference evidence="5" key="3">
    <citation type="submission" date="2019-06" db="EMBL/GenBank/DDBJ databases">
        <authorList>
            <person name="Poynton C."/>
            <person name="Hasenbein S."/>
            <person name="Benoit J.B."/>
            <person name="Sepulveda M.S."/>
            <person name="Poelchau M.F."/>
            <person name="Murali S.C."/>
            <person name="Chen S."/>
            <person name="Glastad K.M."/>
            <person name="Werren J.H."/>
            <person name="Vineis J.H."/>
            <person name="Bowen J.L."/>
            <person name="Friedrich M."/>
            <person name="Jones J."/>
            <person name="Robertson H.M."/>
            <person name="Feyereisen R."/>
            <person name="Mechler-Hickson A."/>
            <person name="Mathers N."/>
            <person name="Lee C.E."/>
            <person name="Colbourne J.K."/>
            <person name="Biales A."/>
            <person name="Johnston J.S."/>
            <person name="Wellborn G.A."/>
            <person name="Rosendale A.J."/>
            <person name="Cridge A.G."/>
            <person name="Munoz-Torres M.C."/>
            <person name="Bain P.A."/>
            <person name="Manny A.R."/>
            <person name="Major K.M."/>
            <person name="Lambert F.N."/>
            <person name="Vulpe C.D."/>
            <person name="Tuck P."/>
            <person name="Blalock B.J."/>
            <person name="Lin Y.-Y."/>
            <person name="Smith M.E."/>
            <person name="Ochoa-Acuna H."/>
            <person name="Chen M.-J.M."/>
            <person name="Childers C.P."/>
            <person name="Qu J."/>
            <person name="Dugan S."/>
            <person name="Lee S.L."/>
            <person name="Chao H."/>
            <person name="Dinh H."/>
            <person name="Han Y."/>
            <person name="Doddapaneni H."/>
            <person name="Worley K.C."/>
            <person name="Muzny D.M."/>
            <person name="Gibbs R.A."/>
            <person name="Richards S."/>
        </authorList>
    </citation>
    <scope>NUCLEOTIDE SEQUENCE</scope>
    <source>
        <strain evidence="5">HAZT.00-mixed</strain>
        <tissue evidence="5">Whole organism</tissue>
    </source>
</reference>
<gene>
    <name evidence="5" type="ORF">HAZT_HAZT006735</name>
</gene>
<dbReference type="AlphaFoldDB" id="A0A6A0HCN7"/>
<evidence type="ECO:0000256" key="2">
    <source>
        <dbReference type="ARBA" id="ARBA00022729"/>
    </source>
</evidence>
<dbReference type="SMART" id="SM00082">
    <property type="entry name" value="LRRCT"/>
    <property type="match status" value="1"/>
</dbReference>
<reference evidence="5" key="2">
    <citation type="journal article" date="2018" name="Environ. Sci. Technol.">
        <title>The Toxicogenome of Hyalella azteca: A Model for Sediment Ecotoxicology and Evolutionary Toxicology.</title>
        <authorList>
            <person name="Poynton H.C."/>
            <person name="Hasenbein S."/>
            <person name="Benoit J.B."/>
            <person name="Sepulveda M.S."/>
            <person name="Poelchau M.F."/>
            <person name="Hughes D.S.T."/>
            <person name="Murali S.C."/>
            <person name="Chen S."/>
            <person name="Glastad K.M."/>
            <person name="Goodisman M.A.D."/>
            <person name="Werren J.H."/>
            <person name="Vineis J.H."/>
            <person name="Bowen J.L."/>
            <person name="Friedrich M."/>
            <person name="Jones J."/>
            <person name="Robertson H.M."/>
            <person name="Feyereisen R."/>
            <person name="Mechler-Hickson A."/>
            <person name="Mathers N."/>
            <person name="Lee C.E."/>
            <person name="Colbourne J.K."/>
            <person name="Biales A."/>
            <person name="Johnston J.S."/>
            <person name="Wellborn G.A."/>
            <person name="Rosendale A.J."/>
            <person name="Cridge A.G."/>
            <person name="Munoz-Torres M.C."/>
            <person name="Bain P.A."/>
            <person name="Manny A.R."/>
            <person name="Major K.M."/>
            <person name="Lambert F.N."/>
            <person name="Vulpe C.D."/>
            <person name="Tuck P."/>
            <person name="Blalock B.J."/>
            <person name="Lin Y.Y."/>
            <person name="Smith M.E."/>
            <person name="Ochoa-Acuna H."/>
            <person name="Chen M.M."/>
            <person name="Childers C.P."/>
            <person name="Qu J."/>
            <person name="Dugan S."/>
            <person name="Lee S.L."/>
            <person name="Chao H."/>
            <person name="Dinh H."/>
            <person name="Han Y."/>
            <person name="Doddapaneni H."/>
            <person name="Worley K.C."/>
            <person name="Muzny D.M."/>
            <person name="Gibbs R.A."/>
            <person name="Richards S."/>
        </authorList>
    </citation>
    <scope>NUCLEOTIDE SEQUENCE</scope>
    <source>
        <strain evidence="5">HAZT.00-mixed</strain>
        <tissue evidence="5">Whole organism</tissue>
    </source>
</reference>
<reference evidence="5" key="1">
    <citation type="submission" date="2014-08" db="EMBL/GenBank/DDBJ databases">
        <authorList>
            <person name="Murali S."/>
            <person name="Richards S."/>
            <person name="Bandaranaike D."/>
            <person name="Bellair M."/>
            <person name="Blankenburg K."/>
            <person name="Chao H."/>
            <person name="Dinh H."/>
            <person name="Doddapaneni H."/>
            <person name="Dugan-Rocha S."/>
            <person name="Elkadiri S."/>
            <person name="Gnanaolivu R."/>
            <person name="Hughes D."/>
            <person name="Lee S."/>
            <person name="Li M."/>
            <person name="Ming W."/>
            <person name="Munidasa M."/>
            <person name="Muniz J."/>
            <person name="Nguyen L."/>
            <person name="Osuji N."/>
            <person name="Pu L.-L."/>
            <person name="Puazo M."/>
            <person name="Skinner E."/>
            <person name="Qu C."/>
            <person name="Quiroz J."/>
            <person name="Raj R."/>
            <person name="Weissenberger G."/>
            <person name="Xin Y."/>
            <person name="Zou X."/>
            <person name="Han Y."/>
            <person name="Worley K."/>
            <person name="Muzny D."/>
            <person name="Gibbs R."/>
        </authorList>
    </citation>
    <scope>NUCLEOTIDE SEQUENCE</scope>
    <source>
        <strain evidence="5">HAZT.00-mixed</strain>
        <tissue evidence="5">Whole organism</tissue>
    </source>
</reference>
<keyword evidence="1" id="KW-0433">Leucine-rich repeat</keyword>
<feature type="domain" description="LRRCT" evidence="4">
    <location>
        <begin position="9"/>
        <end position="60"/>
    </location>
</feature>
<keyword evidence="3" id="KW-0472">Membrane</keyword>
<sequence length="193" mass="21846">MRFFQYEGNPVHCDCGLRPVIAWLATRLSLRDWRDVTCHSPSRLQGQPLTLIEESQLGCDDRTGPEVQVSPDVMFREHTYQRTNQARVLEHALHMAWYVNTHDDVGSFSITVQNITTGQELTQATVPYTARFHQFPEITEGVYYVCVAAVSSDGRVRPLQKSQCQEMSASLAVTLLPVQVMMMMLISCALLLL</sequence>
<dbReference type="InterPro" id="IPR000483">
    <property type="entry name" value="Cys-rich_flank_reg_C"/>
</dbReference>
<feature type="transmembrane region" description="Helical" evidence="3">
    <location>
        <begin position="169"/>
        <end position="192"/>
    </location>
</feature>
<name>A0A6A0HCN7_HYAAZ</name>
<evidence type="ECO:0000259" key="4">
    <source>
        <dbReference type="SMART" id="SM00082"/>
    </source>
</evidence>
<dbReference type="OrthoDB" id="5789657at2759"/>
<keyword evidence="3" id="KW-1133">Transmembrane helix</keyword>
<dbReference type="Proteomes" id="UP000711488">
    <property type="component" value="Unassembled WGS sequence"/>
</dbReference>
<protein>
    <recommendedName>
        <fullName evidence="4">LRRCT domain-containing protein</fullName>
    </recommendedName>
</protein>
<keyword evidence="3" id="KW-0812">Transmembrane</keyword>
<dbReference type="Gene3D" id="3.80.10.10">
    <property type="entry name" value="Ribonuclease Inhibitor"/>
    <property type="match status" value="1"/>
</dbReference>
<evidence type="ECO:0000256" key="1">
    <source>
        <dbReference type="ARBA" id="ARBA00022614"/>
    </source>
</evidence>
<organism evidence="5">
    <name type="scientific">Hyalella azteca</name>
    <name type="common">Amphipod</name>
    <dbReference type="NCBI Taxonomy" id="294128"/>
    <lineage>
        <taxon>Eukaryota</taxon>
        <taxon>Metazoa</taxon>
        <taxon>Ecdysozoa</taxon>
        <taxon>Arthropoda</taxon>
        <taxon>Crustacea</taxon>
        <taxon>Multicrustacea</taxon>
        <taxon>Malacostraca</taxon>
        <taxon>Eumalacostraca</taxon>
        <taxon>Peracarida</taxon>
        <taxon>Amphipoda</taxon>
        <taxon>Senticaudata</taxon>
        <taxon>Talitrida</taxon>
        <taxon>Talitroidea</taxon>
        <taxon>Hyalellidae</taxon>
        <taxon>Hyalella</taxon>
    </lineage>
</organism>
<proteinExistence type="predicted"/>
<evidence type="ECO:0000256" key="3">
    <source>
        <dbReference type="SAM" id="Phobius"/>
    </source>
</evidence>
<dbReference type="EMBL" id="JQDR03001382">
    <property type="protein sequence ID" value="KAA0203536.1"/>
    <property type="molecule type" value="Genomic_DNA"/>
</dbReference>
<evidence type="ECO:0000313" key="5">
    <source>
        <dbReference type="EMBL" id="KAA0203536.1"/>
    </source>
</evidence>
<dbReference type="InterPro" id="IPR032675">
    <property type="entry name" value="LRR_dom_sf"/>
</dbReference>
<comment type="caution">
    <text evidence="5">The sequence shown here is derived from an EMBL/GenBank/DDBJ whole genome shotgun (WGS) entry which is preliminary data.</text>
</comment>
<keyword evidence="2" id="KW-0732">Signal</keyword>